<accession>A0ABU2H326</accession>
<evidence type="ECO:0000313" key="1">
    <source>
        <dbReference type="EMBL" id="MDS1269210.1"/>
    </source>
</evidence>
<sequence length="127" mass="14154">MLIVVGCSTLFDGFGLGSDRATRDGCALAVDYVDAAQDAAIEIERDLELDGTYREDDFIEVEEHYFDLDELAMDGRGDAARVADERADATNEFLTAVEDNDLVWASESLDWMEETYHPLLDACEPHL</sequence>
<dbReference type="EMBL" id="JAVLVT010000001">
    <property type="protein sequence ID" value="MDS1269210.1"/>
    <property type="molecule type" value="Genomic_DNA"/>
</dbReference>
<dbReference type="Proteomes" id="UP001250214">
    <property type="component" value="Unassembled WGS sequence"/>
</dbReference>
<name>A0ABU2H326_9ACTN</name>
<protein>
    <submittedName>
        <fullName evidence="1">Uncharacterized protein</fullName>
    </submittedName>
</protein>
<gene>
    <name evidence="1" type="ORF">RIF23_02740</name>
</gene>
<keyword evidence="2" id="KW-1185">Reference proteome</keyword>
<proteinExistence type="predicted"/>
<reference evidence="2" key="1">
    <citation type="submission" date="2023-07" db="EMBL/GenBank/DDBJ databases">
        <title>Novel species in the genus Lipingzhangella isolated from Sambhar Salt Lake.</title>
        <authorList>
            <person name="Jiya N."/>
            <person name="Kajale S."/>
            <person name="Sharma A."/>
        </authorList>
    </citation>
    <scope>NUCLEOTIDE SEQUENCE [LARGE SCALE GENOMIC DNA]</scope>
    <source>
        <strain evidence="2">LS1_29</strain>
    </source>
</reference>
<organism evidence="1 2">
    <name type="scientific">Lipingzhangella rawalii</name>
    <dbReference type="NCBI Taxonomy" id="2055835"/>
    <lineage>
        <taxon>Bacteria</taxon>
        <taxon>Bacillati</taxon>
        <taxon>Actinomycetota</taxon>
        <taxon>Actinomycetes</taxon>
        <taxon>Streptosporangiales</taxon>
        <taxon>Nocardiopsidaceae</taxon>
        <taxon>Lipingzhangella</taxon>
    </lineage>
</organism>
<evidence type="ECO:0000313" key="2">
    <source>
        <dbReference type="Proteomes" id="UP001250214"/>
    </source>
</evidence>
<comment type="caution">
    <text evidence="1">The sequence shown here is derived from an EMBL/GenBank/DDBJ whole genome shotgun (WGS) entry which is preliminary data.</text>
</comment>